<dbReference type="Gene3D" id="1.25.70.10">
    <property type="entry name" value="Transcription termination factor 3, mitochondrial"/>
    <property type="match status" value="1"/>
</dbReference>
<reference evidence="5" key="1">
    <citation type="submission" date="2025-08" db="UniProtKB">
        <authorList>
            <consortium name="RefSeq"/>
        </authorList>
    </citation>
    <scope>IDENTIFICATION</scope>
</reference>
<comment type="similarity">
    <text evidence="1">Belongs to the mTERF family.</text>
</comment>
<dbReference type="Proteomes" id="UP000515150">
    <property type="component" value="Chromosome 17"/>
</dbReference>
<evidence type="ECO:0000313" key="5">
    <source>
        <dbReference type="RefSeq" id="XP_028987564.1"/>
    </source>
</evidence>
<evidence type="ECO:0000256" key="3">
    <source>
        <dbReference type="SAM" id="MobiDB-lite"/>
    </source>
</evidence>
<evidence type="ECO:0000256" key="1">
    <source>
        <dbReference type="ARBA" id="ARBA00007692"/>
    </source>
</evidence>
<dbReference type="SMART" id="SM00733">
    <property type="entry name" value="Mterf"/>
    <property type="match status" value="3"/>
</dbReference>
<protein>
    <submittedName>
        <fullName evidence="5">Transcription termination factor 4, mitochondrial</fullName>
    </submittedName>
</protein>
<dbReference type="AlphaFoldDB" id="A0A6P7L381"/>
<organism evidence="4 5">
    <name type="scientific">Betta splendens</name>
    <name type="common">Siamese fighting fish</name>
    <dbReference type="NCBI Taxonomy" id="158456"/>
    <lineage>
        <taxon>Eukaryota</taxon>
        <taxon>Metazoa</taxon>
        <taxon>Chordata</taxon>
        <taxon>Craniata</taxon>
        <taxon>Vertebrata</taxon>
        <taxon>Euteleostomi</taxon>
        <taxon>Actinopterygii</taxon>
        <taxon>Neopterygii</taxon>
        <taxon>Teleostei</taxon>
        <taxon>Neoteleostei</taxon>
        <taxon>Acanthomorphata</taxon>
        <taxon>Anabantaria</taxon>
        <taxon>Anabantiformes</taxon>
        <taxon>Anabantoidei</taxon>
        <taxon>Osphronemidae</taxon>
        <taxon>Betta</taxon>
    </lineage>
</organism>
<dbReference type="RefSeq" id="XP_028987564.1">
    <property type="nucleotide sequence ID" value="XM_029131731.2"/>
</dbReference>
<gene>
    <name evidence="5" type="primary">mterf4</name>
</gene>
<dbReference type="InParanoid" id="A0A6P7L381"/>
<accession>A0A6P7L381</accession>
<feature type="compositionally biased region" description="Acidic residues" evidence="3">
    <location>
        <begin position="315"/>
        <end position="328"/>
    </location>
</feature>
<dbReference type="InterPro" id="IPR038538">
    <property type="entry name" value="MTERF_sf"/>
</dbReference>
<dbReference type="Pfam" id="PF02536">
    <property type="entry name" value="mTERF"/>
    <property type="match status" value="1"/>
</dbReference>
<keyword evidence="2" id="KW-0809">Transit peptide</keyword>
<evidence type="ECO:0000313" key="4">
    <source>
        <dbReference type="Proteomes" id="UP000515150"/>
    </source>
</evidence>
<dbReference type="GO" id="GO:0003676">
    <property type="term" value="F:nucleic acid binding"/>
    <property type="evidence" value="ECO:0007669"/>
    <property type="project" value="InterPro"/>
</dbReference>
<name>A0A6P7L381_BETSP</name>
<dbReference type="PANTHER" id="PTHR13068">
    <property type="entry name" value="CGI-12 PROTEIN-RELATED"/>
    <property type="match status" value="1"/>
</dbReference>
<dbReference type="CTD" id="130916"/>
<keyword evidence="4" id="KW-1185">Reference proteome</keyword>
<feature type="region of interest" description="Disordered" evidence="3">
    <location>
        <begin position="313"/>
        <end position="341"/>
    </location>
</feature>
<dbReference type="OrthoDB" id="9991972at2759"/>
<proteinExistence type="inferred from homology"/>
<dbReference type="InterPro" id="IPR003690">
    <property type="entry name" value="MTERF"/>
</dbReference>
<evidence type="ECO:0000256" key="2">
    <source>
        <dbReference type="ARBA" id="ARBA00022946"/>
    </source>
</evidence>
<dbReference type="KEGG" id="bspl:114844382"/>
<dbReference type="FunCoup" id="A0A6P7L381">
    <property type="interactions" value="1564"/>
</dbReference>
<sequence length="341" mass="39108">MGTGVVVRQVLRYAVRNAFSPFHFRRWHFQPLCISCRLFCSSDIQTSVQSAQHSRELHPLSGKAATELSLHSLRDMGFTDIQAQQIWESVSAIRGSSAAKQAMSTLTVLFGLGLNPSSVLKLLQKCPEVYTIKDSQLQKRIGNLRKVGLVEGSLQRVVAHYPQILTVPVKTVKNVALFLREKCLFTSQQVTDILRDCPAIVHEDLAQVEYKFQYVYFRMGVKQTEMVKARLFRITLDEVRCRHCFLERRGLYQTPDKKGQTAIINPKLESIFKADQDTFLTEVAKASIEEYDVFQRLLAKEWQEEEQLYGNIEAESSDYEDEEEDEAEQSGRSGYIKRKKK</sequence>
<dbReference type="GeneID" id="114844382"/>